<feature type="domain" description="Phosphoribosyltransferase" evidence="4">
    <location>
        <begin position="3"/>
        <end position="146"/>
    </location>
</feature>
<dbReference type="PANTHER" id="PTHR11608:SF0">
    <property type="entry name" value="BIFUNCTIONAL PROTEIN PYRR"/>
    <property type="match status" value="1"/>
</dbReference>
<evidence type="ECO:0000259" key="4">
    <source>
        <dbReference type="Pfam" id="PF00156"/>
    </source>
</evidence>
<dbReference type="EMBL" id="LAZR01000217">
    <property type="protein sequence ID" value="KKN81287.1"/>
    <property type="molecule type" value="Genomic_DNA"/>
</dbReference>
<keyword evidence="3" id="KW-0804">Transcription</keyword>
<dbReference type="InterPro" id="IPR050137">
    <property type="entry name" value="PyrR_bifunctional"/>
</dbReference>
<dbReference type="NCBIfam" id="NF003549">
    <property type="entry name" value="PRK05205.1-5"/>
    <property type="match status" value="1"/>
</dbReference>
<dbReference type="SUPFAM" id="SSF53271">
    <property type="entry name" value="PRTase-like"/>
    <property type="match status" value="1"/>
</dbReference>
<dbReference type="NCBIfam" id="NF003545">
    <property type="entry name" value="PRK05205.1-1"/>
    <property type="match status" value="1"/>
</dbReference>
<dbReference type="InterPro" id="IPR029057">
    <property type="entry name" value="PRTase-like"/>
</dbReference>
<dbReference type="HAMAP" id="MF_01219">
    <property type="entry name" value="PyrR"/>
    <property type="match status" value="1"/>
</dbReference>
<keyword evidence="2" id="KW-0805">Transcription regulation</keyword>
<dbReference type="CDD" id="cd06223">
    <property type="entry name" value="PRTases_typeI"/>
    <property type="match status" value="1"/>
</dbReference>
<reference evidence="5" key="1">
    <citation type="journal article" date="2015" name="Nature">
        <title>Complex archaea that bridge the gap between prokaryotes and eukaryotes.</title>
        <authorList>
            <person name="Spang A."/>
            <person name="Saw J.H."/>
            <person name="Jorgensen S.L."/>
            <person name="Zaremba-Niedzwiedzka K."/>
            <person name="Martijn J."/>
            <person name="Lind A.E."/>
            <person name="van Eijk R."/>
            <person name="Schleper C."/>
            <person name="Guy L."/>
            <person name="Ettema T.J."/>
        </authorList>
    </citation>
    <scope>NUCLEOTIDE SEQUENCE</scope>
</reference>
<protein>
    <recommendedName>
        <fullName evidence="4">Phosphoribosyltransferase domain-containing protein</fullName>
    </recommendedName>
</protein>
<accession>A0A0F9U1Y5</accession>
<comment type="caution">
    <text evidence="5">The sequence shown here is derived from an EMBL/GenBank/DDBJ whole genome shotgun (WGS) entry which is preliminary data.</text>
</comment>
<dbReference type="AlphaFoldDB" id="A0A0F9U1Y5"/>
<sequence>MKQLLNADQVQTALETLYQAILADIPADLPFAVVGIRTRGETLAQRIATRLADDHPDHFVGVGVLDIGFYRDDLSRRRGAPLVRATEIDFDLDGAWVLLIDDVLQTGRSIRAALQALLDFGRPKTIRLGVLIDRGGRELPIAADFVGASVDVPDGKRIQVHLAETDGEESVCTVKKD</sequence>
<dbReference type="Pfam" id="PF00156">
    <property type="entry name" value="Pribosyltran"/>
    <property type="match status" value="1"/>
</dbReference>
<dbReference type="InterPro" id="IPR000836">
    <property type="entry name" value="PRTase_dom"/>
</dbReference>
<evidence type="ECO:0000313" key="5">
    <source>
        <dbReference type="EMBL" id="KKN81287.1"/>
    </source>
</evidence>
<gene>
    <name evidence="5" type="ORF">LCGC14_0321240</name>
</gene>
<evidence type="ECO:0000256" key="1">
    <source>
        <dbReference type="ARBA" id="ARBA00005565"/>
    </source>
</evidence>
<comment type="similarity">
    <text evidence="1">Belongs to the purine/pyrimidine phosphoribosyltransferase family. PyrR subfamily.</text>
</comment>
<evidence type="ECO:0000256" key="2">
    <source>
        <dbReference type="ARBA" id="ARBA00023015"/>
    </source>
</evidence>
<organism evidence="5">
    <name type="scientific">marine sediment metagenome</name>
    <dbReference type="NCBI Taxonomy" id="412755"/>
    <lineage>
        <taxon>unclassified sequences</taxon>
        <taxon>metagenomes</taxon>
        <taxon>ecological metagenomes</taxon>
    </lineage>
</organism>
<proteinExistence type="inferred from homology"/>
<dbReference type="InterPro" id="IPR023050">
    <property type="entry name" value="PyrR"/>
</dbReference>
<dbReference type="PANTHER" id="PTHR11608">
    <property type="entry name" value="BIFUNCTIONAL PROTEIN PYRR"/>
    <property type="match status" value="1"/>
</dbReference>
<name>A0A0F9U1Y5_9ZZZZ</name>
<evidence type="ECO:0000256" key="3">
    <source>
        <dbReference type="ARBA" id="ARBA00023163"/>
    </source>
</evidence>
<dbReference type="Gene3D" id="3.40.50.2020">
    <property type="match status" value="1"/>
</dbReference>